<organism evidence="3 4">
    <name type="scientific">Streptomyces kurssanovii</name>
    <dbReference type="NCBI Taxonomy" id="67312"/>
    <lineage>
        <taxon>Bacteria</taxon>
        <taxon>Bacillati</taxon>
        <taxon>Actinomycetota</taxon>
        <taxon>Actinomycetes</taxon>
        <taxon>Kitasatosporales</taxon>
        <taxon>Streptomycetaceae</taxon>
        <taxon>Streptomyces</taxon>
    </lineage>
</organism>
<dbReference type="SUPFAM" id="SSF53474">
    <property type="entry name" value="alpha/beta-Hydrolases"/>
    <property type="match status" value="1"/>
</dbReference>
<accession>A0ABV3I0S5</accession>
<proteinExistence type="predicted"/>
<gene>
    <name evidence="3" type="ORF">AB0K36_26855</name>
</gene>
<dbReference type="InterPro" id="IPR056238">
    <property type="entry name" value="YunG-like"/>
</dbReference>
<dbReference type="Gene3D" id="3.40.50.1820">
    <property type="entry name" value="alpha/beta hydrolase"/>
    <property type="match status" value="1"/>
</dbReference>
<comment type="caution">
    <text evidence="3">The sequence shown here is derived from an EMBL/GenBank/DDBJ whole genome shotgun (WGS) entry which is preliminary data.</text>
</comment>
<dbReference type="EMBL" id="JBFAQK010000051">
    <property type="protein sequence ID" value="MEV4684387.1"/>
    <property type="molecule type" value="Genomic_DNA"/>
</dbReference>
<evidence type="ECO:0000313" key="3">
    <source>
        <dbReference type="EMBL" id="MEV4684387.1"/>
    </source>
</evidence>
<evidence type="ECO:0000256" key="1">
    <source>
        <dbReference type="SAM" id="MobiDB-lite"/>
    </source>
</evidence>
<dbReference type="PANTHER" id="PTHR43798:SF33">
    <property type="entry name" value="HYDROLASE, PUTATIVE (AFU_ORTHOLOGUE AFUA_2G14860)-RELATED"/>
    <property type="match status" value="1"/>
</dbReference>
<keyword evidence="4" id="KW-1185">Reference proteome</keyword>
<keyword evidence="3" id="KW-0378">Hydrolase</keyword>
<dbReference type="PANTHER" id="PTHR43798">
    <property type="entry name" value="MONOACYLGLYCEROL LIPASE"/>
    <property type="match status" value="1"/>
</dbReference>
<dbReference type="Pfam" id="PF24585">
    <property type="entry name" value="YunG"/>
    <property type="match status" value="1"/>
</dbReference>
<feature type="region of interest" description="Disordered" evidence="1">
    <location>
        <begin position="130"/>
        <end position="170"/>
    </location>
</feature>
<evidence type="ECO:0000259" key="2">
    <source>
        <dbReference type="Pfam" id="PF00561"/>
    </source>
</evidence>
<evidence type="ECO:0000313" key="4">
    <source>
        <dbReference type="Proteomes" id="UP001552521"/>
    </source>
</evidence>
<sequence length="425" mass="46158">MTPHTLTGIENALRASWAADTCSPDDLERAGWSADNPAWGHCDITALVVHDLLGGELVVGEVHLAGEPQGFHWWNRLPGGFEVDLTREQFRVGQTVTAGRTVQRPAGRTRRRWEEYELLRDRVAARLPDLLPEPSVDEAGRAAPGTSEPDRRPVATGGPGGPDPRTIDAREPERRAFDAGGHRLSYLDFGGPGRPLLALHGHFCEGRTFTALAAALAPDWRVIALDQRGHGRSDRTPGYDRDGYVRDAAALLEHLGLDGVVVLGHSLGGVNAYQLAARHPHLVRALVIEDVGAVVADDLSFCLSWPRRAPTRAALVEALGDSVRYLADAIREHPDGWGLAFEPQDMVTSHGQVRGDHWDDWLASDCPTLLVHGTHSDVLGAEQAAAMTAHRKHTRLVSLPTGHTVHDTAPADFATAVREFLARLP</sequence>
<dbReference type="InterPro" id="IPR000073">
    <property type="entry name" value="AB_hydrolase_1"/>
</dbReference>
<dbReference type="PRINTS" id="PR00111">
    <property type="entry name" value="ABHYDROLASE"/>
</dbReference>
<reference evidence="3 4" key="1">
    <citation type="submission" date="2024-06" db="EMBL/GenBank/DDBJ databases">
        <title>The Natural Products Discovery Center: Release of the First 8490 Sequenced Strains for Exploring Actinobacteria Biosynthetic Diversity.</title>
        <authorList>
            <person name="Kalkreuter E."/>
            <person name="Kautsar S.A."/>
            <person name="Yang D."/>
            <person name="Bader C.D."/>
            <person name="Teijaro C.N."/>
            <person name="Fluegel L."/>
            <person name="Davis C.M."/>
            <person name="Simpson J.R."/>
            <person name="Lauterbach L."/>
            <person name="Steele A.D."/>
            <person name="Gui C."/>
            <person name="Meng S."/>
            <person name="Li G."/>
            <person name="Viehrig K."/>
            <person name="Ye F."/>
            <person name="Su P."/>
            <person name="Kiefer A.F."/>
            <person name="Nichols A."/>
            <person name="Cepeda A.J."/>
            <person name="Yan W."/>
            <person name="Fan B."/>
            <person name="Jiang Y."/>
            <person name="Adhikari A."/>
            <person name="Zheng C.-J."/>
            <person name="Schuster L."/>
            <person name="Cowan T.M."/>
            <person name="Smanski M.J."/>
            <person name="Chevrette M.G."/>
            <person name="De Carvalho L.P.S."/>
            <person name="Shen B."/>
        </authorList>
    </citation>
    <scope>NUCLEOTIDE SEQUENCE [LARGE SCALE GENOMIC DNA]</scope>
    <source>
        <strain evidence="3 4">NPDC049344</strain>
    </source>
</reference>
<dbReference type="Proteomes" id="UP001552521">
    <property type="component" value="Unassembled WGS sequence"/>
</dbReference>
<dbReference type="InterPro" id="IPR050266">
    <property type="entry name" value="AB_hydrolase_sf"/>
</dbReference>
<name>A0ABV3I0S5_9ACTN</name>
<feature type="domain" description="AB hydrolase-1" evidence="2">
    <location>
        <begin position="195"/>
        <end position="325"/>
    </location>
</feature>
<protein>
    <submittedName>
        <fullName evidence="3">Alpha/beta hydrolase</fullName>
    </submittedName>
</protein>
<dbReference type="Pfam" id="PF00561">
    <property type="entry name" value="Abhydrolase_1"/>
    <property type="match status" value="1"/>
</dbReference>
<dbReference type="InterPro" id="IPR029058">
    <property type="entry name" value="AB_hydrolase_fold"/>
</dbReference>
<dbReference type="GO" id="GO:0016787">
    <property type="term" value="F:hydrolase activity"/>
    <property type="evidence" value="ECO:0007669"/>
    <property type="project" value="UniProtKB-KW"/>
</dbReference>